<keyword evidence="4 11" id="KW-0812">Transmembrane</keyword>
<dbReference type="Pfam" id="PF00001">
    <property type="entry name" value="7tm_1"/>
    <property type="match status" value="1"/>
</dbReference>
<evidence type="ECO:0000313" key="16">
    <source>
        <dbReference type="Proteomes" id="UP000075901"/>
    </source>
</evidence>
<dbReference type="AlphaFoldDB" id="A0A182T6J6"/>
<keyword evidence="3" id="KW-1003">Cell membrane</keyword>
<dbReference type="Proteomes" id="UP000075901">
    <property type="component" value="Unassembled WGS sequence"/>
</dbReference>
<dbReference type="GO" id="GO:0004930">
    <property type="term" value="F:G protein-coupled receptor activity"/>
    <property type="evidence" value="ECO:0007669"/>
    <property type="project" value="UniProtKB-KW"/>
</dbReference>
<dbReference type="PANTHER" id="PTHR24248:SF174">
    <property type="entry name" value="TYRAMINE_OCTOPAMINE RECEPTOR"/>
    <property type="match status" value="1"/>
</dbReference>
<evidence type="ECO:0000256" key="5">
    <source>
        <dbReference type="ARBA" id="ARBA00022989"/>
    </source>
</evidence>
<reference evidence="16" key="1">
    <citation type="submission" date="2013-09" db="EMBL/GenBank/DDBJ databases">
        <title>The Genome Sequence of Anopheles maculatus species B.</title>
        <authorList>
            <consortium name="The Broad Institute Genomics Platform"/>
            <person name="Neafsey D.E."/>
            <person name="Besansky N."/>
            <person name="Howell P."/>
            <person name="Walton C."/>
            <person name="Young S.K."/>
            <person name="Zeng Q."/>
            <person name="Gargeya S."/>
            <person name="Fitzgerald M."/>
            <person name="Haas B."/>
            <person name="Abouelleil A."/>
            <person name="Allen A.W."/>
            <person name="Alvarado L."/>
            <person name="Arachchi H.M."/>
            <person name="Berlin A.M."/>
            <person name="Chapman S.B."/>
            <person name="Gainer-Dewar J."/>
            <person name="Goldberg J."/>
            <person name="Griggs A."/>
            <person name="Gujja S."/>
            <person name="Hansen M."/>
            <person name="Howarth C."/>
            <person name="Imamovic A."/>
            <person name="Ireland A."/>
            <person name="Larimer J."/>
            <person name="McCowan C."/>
            <person name="Murphy C."/>
            <person name="Pearson M."/>
            <person name="Poon T.W."/>
            <person name="Priest M."/>
            <person name="Roberts A."/>
            <person name="Saif S."/>
            <person name="Shea T."/>
            <person name="Sisk P."/>
            <person name="Sykes S."/>
            <person name="Wortman J."/>
            <person name="Nusbaum C."/>
            <person name="Birren B."/>
        </authorList>
    </citation>
    <scope>NUCLEOTIDE SEQUENCE [LARGE SCALE GENOMIC DNA]</scope>
    <source>
        <strain evidence="16">maculatus3</strain>
    </source>
</reference>
<evidence type="ECO:0000256" key="9">
    <source>
        <dbReference type="ARBA" id="ARBA00023180"/>
    </source>
</evidence>
<evidence type="ECO:0000259" key="14">
    <source>
        <dbReference type="PROSITE" id="PS50262"/>
    </source>
</evidence>
<evidence type="ECO:0000256" key="7">
    <source>
        <dbReference type="ARBA" id="ARBA00023136"/>
    </source>
</evidence>
<comment type="subcellular location">
    <subcellularLocation>
        <location evidence="1">Cell membrane</location>
        <topology evidence="1">Multi-pass membrane protein</topology>
    </subcellularLocation>
</comment>
<evidence type="ECO:0000256" key="8">
    <source>
        <dbReference type="ARBA" id="ARBA00023170"/>
    </source>
</evidence>
<keyword evidence="16" id="KW-1185">Reference proteome</keyword>
<feature type="transmembrane region" description="Helical" evidence="13">
    <location>
        <begin position="69"/>
        <end position="89"/>
    </location>
</feature>
<comment type="similarity">
    <text evidence="2 11">Belongs to the G-protein coupled receptor 1 family.</text>
</comment>
<evidence type="ECO:0000256" key="3">
    <source>
        <dbReference type="ARBA" id="ARBA00022475"/>
    </source>
</evidence>
<keyword evidence="7 13" id="KW-0472">Membrane</keyword>
<evidence type="ECO:0000256" key="2">
    <source>
        <dbReference type="ARBA" id="ARBA00010663"/>
    </source>
</evidence>
<evidence type="ECO:0000313" key="15">
    <source>
        <dbReference type="EnsemblMetazoa" id="AMAM020668-PA"/>
    </source>
</evidence>
<dbReference type="PROSITE" id="PS50262">
    <property type="entry name" value="G_PROTEIN_RECEP_F1_2"/>
    <property type="match status" value="1"/>
</dbReference>
<dbReference type="InterPro" id="IPR017452">
    <property type="entry name" value="GPCR_Rhodpsn_7TM"/>
</dbReference>
<feature type="transmembrane region" description="Helical" evidence="13">
    <location>
        <begin position="27"/>
        <end position="48"/>
    </location>
</feature>
<evidence type="ECO:0000256" key="1">
    <source>
        <dbReference type="ARBA" id="ARBA00004651"/>
    </source>
</evidence>
<dbReference type="GO" id="GO:0005886">
    <property type="term" value="C:plasma membrane"/>
    <property type="evidence" value="ECO:0007669"/>
    <property type="project" value="UniProtKB-SubCell"/>
</dbReference>
<dbReference type="Gene3D" id="1.20.1070.10">
    <property type="entry name" value="Rhodopsin 7-helix transmembrane proteins"/>
    <property type="match status" value="1"/>
</dbReference>
<keyword evidence="8 11" id="KW-0675">Receptor</keyword>
<evidence type="ECO:0000256" key="13">
    <source>
        <dbReference type="SAM" id="Phobius"/>
    </source>
</evidence>
<dbReference type="EnsemblMetazoa" id="AMAM020668-RA">
    <property type="protein sequence ID" value="AMAM020668-PA"/>
    <property type="gene ID" value="AMAM020668"/>
</dbReference>
<dbReference type="PRINTS" id="PR00237">
    <property type="entry name" value="GPCRRHODOPSN"/>
</dbReference>
<evidence type="ECO:0000256" key="11">
    <source>
        <dbReference type="RuleBase" id="RU000688"/>
    </source>
</evidence>
<protein>
    <recommendedName>
        <fullName evidence="14">G-protein coupled receptors family 1 profile domain-containing protein</fullName>
    </recommendedName>
</protein>
<dbReference type="VEuPathDB" id="VectorBase:AMAM020668"/>
<accession>A0A182T6J6</accession>
<reference evidence="15" key="2">
    <citation type="submission" date="2020-05" db="UniProtKB">
        <authorList>
            <consortium name="EnsemblMetazoa"/>
        </authorList>
    </citation>
    <scope>IDENTIFICATION</scope>
    <source>
        <strain evidence="15">maculatus3</strain>
    </source>
</reference>
<evidence type="ECO:0000256" key="12">
    <source>
        <dbReference type="SAM" id="MobiDB-lite"/>
    </source>
</evidence>
<sequence>MKLPKRGHHLCANEIMVWIFGDVWCRIWLAVDVWMCTASILNLCAISLDRYVAVTRPVTYPSIMSTRRAKSLIAGLWVLSFVICFPPLVGWKEQKKLGADAHLPDKRLLVKEMVGCAIKSSVQGLQFKPITFIRFTGSHKHDRALRPSTVKENVYYQYGNYTLVSVTPSPAPPFPCPWTCELTNDAGYVVYSALGSFYIPMFVMLFFYWRIYRAAVRTTRAINQGFRTTKGKRRQPVQKPPAPPPPPPAPSAFLFHSAHLSFSSNKTPYYWAH</sequence>
<keyword evidence="5 13" id="KW-1133">Transmembrane helix</keyword>
<evidence type="ECO:0000256" key="6">
    <source>
        <dbReference type="ARBA" id="ARBA00023040"/>
    </source>
</evidence>
<dbReference type="InterPro" id="IPR000276">
    <property type="entry name" value="GPCR_Rhodpsn"/>
</dbReference>
<proteinExistence type="inferred from homology"/>
<feature type="region of interest" description="Disordered" evidence="12">
    <location>
        <begin position="225"/>
        <end position="246"/>
    </location>
</feature>
<evidence type="ECO:0000256" key="4">
    <source>
        <dbReference type="ARBA" id="ARBA00022692"/>
    </source>
</evidence>
<dbReference type="PROSITE" id="PS00237">
    <property type="entry name" value="G_PROTEIN_RECEP_F1_1"/>
    <property type="match status" value="1"/>
</dbReference>
<evidence type="ECO:0000256" key="10">
    <source>
        <dbReference type="ARBA" id="ARBA00023224"/>
    </source>
</evidence>
<keyword evidence="10 11" id="KW-0807">Transducer</keyword>
<keyword evidence="9" id="KW-0325">Glycoprotein</keyword>
<dbReference type="SUPFAM" id="SSF81321">
    <property type="entry name" value="Family A G protein-coupled receptor-like"/>
    <property type="match status" value="2"/>
</dbReference>
<dbReference type="PANTHER" id="PTHR24248">
    <property type="entry name" value="ADRENERGIC RECEPTOR-RELATED G-PROTEIN COUPLED RECEPTOR"/>
    <property type="match status" value="1"/>
</dbReference>
<keyword evidence="6 11" id="KW-0297">G-protein coupled receptor</keyword>
<name>A0A182T6J6_9DIPT</name>
<organism evidence="15 16">
    <name type="scientific">Anopheles maculatus</name>
    <dbReference type="NCBI Taxonomy" id="74869"/>
    <lineage>
        <taxon>Eukaryota</taxon>
        <taxon>Metazoa</taxon>
        <taxon>Ecdysozoa</taxon>
        <taxon>Arthropoda</taxon>
        <taxon>Hexapoda</taxon>
        <taxon>Insecta</taxon>
        <taxon>Pterygota</taxon>
        <taxon>Neoptera</taxon>
        <taxon>Endopterygota</taxon>
        <taxon>Diptera</taxon>
        <taxon>Nematocera</taxon>
        <taxon>Culicoidea</taxon>
        <taxon>Culicidae</taxon>
        <taxon>Anophelinae</taxon>
        <taxon>Anopheles</taxon>
        <taxon>Anopheles maculatus group</taxon>
    </lineage>
</organism>
<feature type="domain" description="G-protein coupled receptors family 1 profile" evidence="14">
    <location>
        <begin position="18"/>
        <end position="273"/>
    </location>
</feature>
<feature type="transmembrane region" description="Helical" evidence="13">
    <location>
        <begin position="188"/>
        <end position="209"/>
    </location>
</feature>